<evidence type="ECO:0000313" key="4">
    <source>
        <dbReference type="Proteomes" id="UP000429607"/>
    </source>
</evidence>
<sequence length="66" mass="7119">MHRRPVLTARPRPQVRLAFLKGLASLSPSQSDPVQYTSRQIGVPHPLVGVRAQLGSGISDLGDFAD</sequence>
<organism evidence="2 4">
    <name type="scientific">Phytophthora rubi</name>
    <dbReference type="NCBI Taxonomy" id="129364"/>
    <lineage>
        <taxon>Eukaryota</taxon>
        <taxon>Sar</taxon>
        <taxon>Stramenopiles</taxon>
        <taxon>Oomycota</taxon>
        <taxon>Peronosporomycetes</taxon>
        <taxon>Peronosporales</taxon>
        <taxon>Peronosporaceae</taxon>
        <taxon>Phytophthora</taxon>
    </lineage>
</organism>
<accession>A0A6A3NC35</accession>
<reference evidence="4 6" key="1">
    <citation type="submission" date="2018-09" db="EMBL/GenBank/DDBJ databases">
        <title>Genomic investigation of the strawberry pathogen Phytophthora fragariae indicates pathogenicity is determined by transcriptional variation in three key races.</title>
        <authorList>
            <person name="Adams T.M."/>
            <person name="Armitage A.D."/>
            <person name="Sobczyk M.K."/>
            <person name="Bates H.J."/>
            <person name="Dunwell J.M."/>
            <person name="Nellist C.F."/>
            <person name="Harrison R.J."/>
        </authorList>
    </citation>
    <scope>NUCLEOTIDE SEQUENCE [LARGE SCALE GENOMIC DNA]</scope>
    <source>
        <strain evidence="2 4">SCRP249</strain>
        <strain evidence="1 6">SCRP324</strain>
        <strain evidence="3 5">SCRP333</strain>
    </source>
</reference>
<keyword evidence="5" id="KW-1185">Reference proteome</keyword>
<evidence type="ECO:0000313" key="2">
    <source>
        <dbReference type="EMBL" id="KAE9042987.1"/>
    </source>
</evidence>
<dbReference type="AlphaFoldDB" id="A0A6A3NC35"/>
<evidence type="ECO:0000313" key="1">
    <source>
        <dbReference type="EMBL" id="KAE9024257.1"/>
    </source>
</evidence>
<proteinExistence type="predicted"/>
<protein>
    <submittedName>
        <fullName evidence="2">Uncharacterized protein</fullName>
    </submittedName>
</protein>
<dbReference type="Proteomes" id="UP000429607">
    <property type="component" value="Unassembled WGS sequence"/>
</dbReference>
<dbReference type="Proteomes" id="UP000435112">
    <property type="component" value="Unassembled WGS sequence"/>
</dbReference>
<dbReference type="EMBL" id="QXFV01000274">
    <property type="protein sequence ID" value="KAE9042987.1"/>
    <property type="molecule type" value="Genomic_DNA"/>
</dbReference>
<comment type="caution">
    <text evidence="2">The sequence shown here is derived from an EMBL/GenBank/DDBJ whole genome shotgun (WGS) entry which is preliminary data.</text>
</comment>
<name>A0A6A3NC35_9STRA</name>
<dbReference type="EMBL" id="QXFT01000276">
    <property type="protein sequence ID" value="KAE9348722.1"/>
    <property type="molecule type" value="Genomic_DNA"/>
</dbReference>
<gene>
    <name evidence="2" type="ORF">PR001_g5980</name>
    <name evidence="1" type="ORF">PR002_g11501</name>
    <name evidence="3" type="ORF">PR003_g6255</name>
</gene>
<evidence type="ECO:0000313" key="5">
    <source>
        <dbReference type="Proteomes" id="UP000434957"/>
    </source>
</evidence>
<dbReference type="EMBL" id="QXFU01000691">
    <property type="protein sequence ID" value="KAE9024257.1"/>
    <property type="molecule type" value="Genomic_DNA"/>
</dbReference>
<evidence type="ECO:0000313" key="6">
    <source>
        <dbReference type="Proteomes" id="UP000435112"/>
    </source>
</evidence>
<dbReference type="Proteomes" id="UP000434957">
    <property type="component" value="Unassembled WGS sequence"/>
</dbReference>
<evidence type="ECO:0000313" key="3">
    <source>
        <dbReference type="EMBL" id="KAE9348722.1"/>
    </source>
</evidence>